<dbReference type="Gene3D" id="1.10.10.2120">
    <property type="match status" value="1"/>
</dbReference>
<evidence type="ECO:0000313" key="3">
    <source>
        <dbReference type="Proteomes" id="UP000289323"/>
    </source>
</evidence>
<organism evidence="2 3">
    <name type="scientific">Thermothielavioides terrestris</name>
    <dbReference type="NCBI Taxonomy" id="2587410"/>
    <lineage>
        <taxon>Eukaryota</taxon>
        <taxon>Fungi</taxon>
        <taxon>Dikarya</taxon>
        <taxon>Ascomycota</taxon>
        <taxon>Pezizomycotina</taxon>
        <taxon>Sordariomycetes</taxon>
        <taxon>Sordariomycetidae</taxon>
        <taxon>Sordariales</taxon>
        <taxon>Chaetomiaceae</taxon>
        <taxon>Thermothielavioides</taxon>
    </lineage>
</organism>
<name>A0A3S4F0D3_9PEZI</name>
<sequence>MATVTSLQPFGEATVISTLPTLTPVSAAACQLHNNFPCLALTGPPGMRGFAYGIAFRDKIRSNINRSLEREDIPTWETCEKLIQGYKEELAKEWPTGYEEMKGIAMGADVSIDRIVFLNAREDIAALSPLLVDDAKVGSRNWDTRPRRGADQTITSWFTAKGTASGEAIVAWACNSTKQVLDENLFVSLEFHHSAEENVPTVFLLTEAGMISGVGMNSARVAATGNYLFTTADHLPEDGETYFPLSCLNRYLLQCTSIREARGMLYGLVRNTSRHVFLGDEVGACSVEITPVRIIDHNRKTDATTQVHTNHLVSLEAFQRRHEMQDRFLDASSKFRLYRLEDLIAVRGSEPWRLQDIVDLFSDHNGEPDMICRHPKAAEESGSAEQPDDEEKMMVAFVMFNPQHKLASVCKGPACQGRMIHVTLAKLATRESAQDEDEDSDED</sequence>
<reference evidence="2 3" key="1">
    <citation type="submission" date="2018-04" db="EMBL/GenBank/DDBJ databases">
        <authorList>
            <person name="Huttner S."/>
            <person name="Dainat J."/>
        </authorList>
    </citation>
    <scope>NUCLEOTIDE SEQUENCE [LARGE SCALE GENOMIC DNA]</scope>
</reference>
<evidence type="ECO:0000313" key="2">
    <source>
        <dbReference type="EMBL" id="SPQ20984.1"/>
    </source>
</evidence>
<protein>
    <submittedName>
        <fullName evidence="2">5e939c74-9dec-49db-a031-50db3b4e979c</fullName>
    </submittedName>
</protein>
<dbReference type="PANTHER" id="PTHR34180:SF1">
    <property type="entry name" value="BETA-ALANYL-DOPAMINE_CARCININE HYDROLASE"/>
    <property type="match status" value="1"/>
</dbReference>
<dbReference type="Gene3D" id="3.60.60.10">
    <property type="entry name" value="Penicillin V Acylase, Chain A"/>
    <property type="match status" value="1"/>
</dbReference>
<dbReference type="AlphaFoldDB" id="A0A3S4F0D3"/>
<feature type="domain" description="Peptidase C45 hydrolase" evidence="1">
    <location>
        <begin position="215"/>
        <end position="378"/>
    </location>
</feature>
<dbReference type="Pfam" id="PF03417">
    <property type="entry name" value="AAT"/>
    <property type="match status" value="1"/>
</dbReference>
<accession>A0A3S4F0D3</accession>
<dbReference type="Proteomes" id="UP000289323">
    <property type="component" value="Unassembled WGS sequence"/>
</dbReference>
<dbReference type="InterPro" id="IPR005079">
    <property type="entry name" value="Peptidase_C45_hydrolase"/>
</dbReference>
<evidence type="ECO:0000259" key="1">
    <source>
        <dbReference type="Pfam" id="PF03417"/>
    </source>
</evidence>
<dbReference type="InterPro" id="IPR047794">
    <property type="entry name" value="C45_proenzyme-like"/>
</dbReference>
<proteinExistence type="predicted"/>
<dbReference type="InterPro" id="IPR047801">
    <property type="entry name" value="Peptidase_C45"/>
</dbReference>
<dbReference type="PANTHER" id="PTHR34180">
    <property type="entry name" value="PEPTIDASE C45"/>
    <property type="match status" value="1"/>
</dbReference>
<dbReference type="NCBIfam" id="NF040521">
    <property type="entry name" value="C45_proenzyme"/>
    <property type="match status" value="1"/>
</dbReference>
<dbReference type="EMBL" id="OUUZ01000008">
    <property type="protein sequence ID" value="SPQ20984.1"/>
    <property type="molecule type" value="Genomic_DNA"/>
</dbReference>
<gene>
    <name evidence="2" type="ORF">TT172_LOCUS3403</name>
</gene>